<feature type="compositionally biased region" description="Acidic residues" evidence="1">
    <location>
        <begin position="164"/>
        <end position="175"/>
    </location>
</feature>
<name>A0A1Y2H0I1_9FUNG</name>
<feature type="compositionally biased region" description="Polar residues" evidence="1">
    <location>
        <begin position="75"/>
        <end position="96"/>
    </location>
</feature>
<gene>
    <name evidence="2" type="ORF">BCR41DRAFT_346422</name>
</gene>
<dbReference type="Proteomes" id="UP000193648">
    <property type="component" value="Unassembled WGS sequence"/>
</dbReference>
<dbReference type="RefSeq" id="XP_021885728.1">
    <property type="nucleotide sequence ID" value="XM_022022877.1"/>
</dbReference>
<dbReference type="InParanoid" id="A0A1Y2H0I1"/>
<feature type="compositionally biased region" description="Polar residues" evidence="1">
    <location>
        <begin position="119"/>
        <end position="131"/>
    </location>
</feature>
<feature type="compositionally biased region" description="Polar residues" evidence="1">
    <location>
        <begin position="188"/>
        <end position="197"/>
    </location>
</feature>
<evidence type="ECO:0000313" key="2">
    <source>
        <dbReference type="EMBL" id="ORZ28025.1"/>
    </source>
</evidence>
<proteinExistence type="predicted"/>
<accession>A0A1Y2H0I1</accession>
<feature type="region of interest" description="Disordered" evidence="1">
    <location>
        <begin position="73"/>
        <end position="96"/>
    </location>
</feature>
<dbReference type="AlphaFoldDB" id="A0A1Y2H0I1"/>
<feature type="compositionally biased region" description="Low complexity" evidence="1">
    <location>
        <begin position="239"/>
        <end position="267"/>
    </location>
</feature>
<protein>
    <submittedName>
        <fullName evidence="2">Uncharacterized protein</fullName>
    </submittedName>
</protein>
<reference evidence="2 3" key="1">
    <citation type="submission" date="2016-07" db="EMBL/GenBank/DDBJ databases">
        <title>Pervasive Adenine N6-methylation of Active Genes in Fungi.</title>
        <authorList>
            <consortium name="DOE Joint Genome Institute"/>
            <person name="Mondo S.J."/>
            <person name="Dannebaum R.O."/>
            <person name="Kuo R.C."/>
            <person name="Labutti K."/>
            <person name="Haridas S."/>
            <person name="Kuo A."/>
            <person name="Salamov A."/>
            <person name="Ahrendt S.R."/>
            <person name="Lipzen A."/>
            <person name="Sullivan W."/>
            <person name="Andreopoulos W.B."/>
            <person name="Clum A."/>
            <person name="Lindquist E."/>
            <person name="Daum C."/>
            <person name="Ramamoorthy G.K."/>
            <person name="Gryganskyi A."/>
            <person name="Culley D."/>
            <person name="Magnuson J.K."/>
            <person name="James T.Y."/>
            <person name="O'Malley M.A."/>
            <person name="Stajich J.E."/>
            <person name="Spatafora J.W."/>
            <person name="Visel A."/>
            <person name="Grigoriev I.V."/>
        </authorList>
    </citation>
    <scope>NUCLEOTIDE SEQUENCE [LARGE SCALE GENOMIC DNA]</scope>
    <source>
        <strain evidence="2 3">NRRL 3116</strain>
    </source>
</reference>
<dbReference type="EMBL" id="MCFF01000003">
    <property type="protein sequence ID" value="ORZ28025.1"/>
    <property type="molecule type" value="Genomic_DNA"/>
</dbReference>
<feature type="region of interest" description="Disordered" evidence="1">
    <location>
        <begin position="227"/>
        <end position="274"/>
    </location>
</feature>
<evidence type="ECO:0000313" key="3">
    <source>
        <dbReference type="Proteomes" id="UP000193648"/>
    </source>
</evidence>
<sequence>MKSSITIALCVVIPLVFLAISLAFVYCLRRHRNSAQQPAKFKYTVSEDLEKNEKSANTAFITAANTVTAAKTVTSMKPSTAETSNRPSEKSNQQSIGQHLQMKYFKDDLKPKKPDNRRNNVNSAAITSDIMNNKELKSYEQNKRREALNPSSTTNTTTPVIIIDCEDDGGDDEEPAASTGTQDRDQENSCSNINVTNDNSATMLTPVSDISSYGHTSQAFDVTVTTNRSQSTATLEVPSYSYSHSSSSYSSDYSSSSSSSDNSSSCDSGGGSYD</sequence>
<dbReference type="GeneID" id="33564721"/>
<evidence type="ECO:0000256" key="1">
    <source>
        <dbReference type="SAM" id="MobiDB-lite"/>
    </source>
</evidence>
<feature type="region of interest" description="Disordered" evidence="1">
    <location>
        <begin position="108"/>
        <end position="133"/>
    </location>
</feature>
<organism evidence="2 3">
    <name type="scientific">Lobosporangium transversale</name>
    <dbReference type="NCBI Taxonomy" id="64571"/>
    <lineage>
        <taxon>Eukaryota</taxon>
        <taxon>Fungi</taxon>
        <taxon>Fungi incertae sedis</taxon>
        <taxon>Mucoromycota</taxon>
        <taxon>Mortierellomycotina</taxon>
        <taxon>Mortierellomycetes</taxon>
        <taxon>Mortierellales</taxon>
        <taxon>Mortierellaceae</taxon>
        <taxon>Lobosporangium</taxon>
    </lineage>
</organism>
<comment type="caution">
    <text evidence="2">The sequence shown here is derived from an EMBL/GenBank/DDBJ whole genome shotgun (WGS) entry which is preliminary data.</text>
</comment>
<feature type="compositionally biased region" description="Basic and acidic residues" evidence="1">
    <location>
        <begin position="108"/>
        <end position="118"/>
    </location>
</feature>
<keyword evidence="3" id="KW-1185">Reference proteome</keyword>
<feature type="region of interest" description="Disordered" evidence="1">
    <location>
        <begin position="164"/>
        <end position="197"/>
    </location>
</feature>